<evidence type="ECO:0000313" key="1">
    <source>
        <dbReference type="EMBL" id="GCD78504.1"/>
    </source>
</evidence>
<dbReference type="RefSeq" id="WP_124398560.1">
    <property type="nucleotide sequence ID" value="NZ_BHZE01000025.1"/>
</dbReference>
<sequence>MKFLYLHKFLLFGFLGFGQSELNTYLSDWSRAGLITSDFKTAKVVKLSPHADTSVPVNESFESAFKALGGKPGIILLAEGKYLITKTLQVPSNTLIKGMGPGKTVVYINNGGNGHGFSVEGGLEGARYAIVPPKKGDRTIKVLERIPENVRWIRWIREDQDLCKANWCYSMTGQFFLIERRKGEVLYLHDAIRDSTRPTAKHVVAVVQPAENVFFEDFTLIRLDRTSSQSSNFHFNYAVNCRVSGVESFYTNYAHVEARNSAHIEVSGCYFTLSHGYGGGGRGYGTMIHLGSVNCLVLDNTFDVLRHAMITQAGANGNVFAFNYSINPRQTTTLFGIDIENGLTGDMVLHGNYTYANLFEGNRAVMAIADNAHGFSGPNNVFFKNHIGRNGFSVTEPNTHRIALLNNRIDGPVLLFFGQNHLEFNTITTSSIRRPADLGIKNLTSALRRMPKNFQKEYLDATSLHAISLPAEVRYHTTLRASAEYSFKIPRLRLR</sequence>
<evidence type="ECO:0008006" key="3">
    <source>
        <dbReference type="Google" id="ProtNLM"/>
    </source>
</evidence>
<dbReference type="OrthoDB" id="188639at2"/>
<organism evidence="1 2">
    <name type="scientific">Thermaurantimonas aggregans</name>
    <dbReference type="NCBI Taxonomy" id="2173829"/>
    <lineage>
        <taxon>Bacteria</taxon>
        <taxon>Pseudomonadati</taxon>
        <taxon>Bacteroidota</taxon>
        <taxon>Flavobacteriia</taxon>
        <taxon>Flavobacteriales</taxon>
        <taxon>Schleiferiaceae</taxon>
        <taxon>Thermaurantimonas</taxon>
    </lineage>
</organism>
<keyword evidence="2" id="KW-1185">Reference proteome</keyword>
<dbReference type="InterPro" id="IPR011050">
    <property type="entry name" value="Pectin_lyase_fold/virulence"/>
</dbReference>
<dbReference type="SUPFAM" id="SSF51126">
    <property type="entry name" value="Pectin lyase-like"/>
    <property type="match status" value="1"/>
</dbReference>
<comment type="caution">
    <text evidence="1">The sequence shown here is derived from an EMBL/GenBank/DDBJ whole genome shotgun (WGS) entry which is preliminary data.</text>
</comment>
<dbReference type="Proteomes" id="UP000286715">
    <property type="component" value="Unassembled WGS sequence"/>
</dbReference>
<name>A0A401XNB1_9FLAO</name>
<protein>
    <recommendedName>
        <fullName evidence="3">Right handed beta helix domain-containing protein</fullName>
    </recommendedName>
</protein>
<evidence type="ECO:0000313" key="2">
    <source>
        <dbReference type="Proteomes" id="UP000286715"/>
    </source>
</evidence>
<dbReference type="Gene3D" id="2.160.20.10">
    <property type="entry name" value="Single-stranded right-handed beta-helix, Pectin lyase-like"/>
    <property type="match status" value="1"/>
</dbReference>
<dbReference type="AlphaFoldDB" id="A0A401XNB1"/>
<gene>
    <name evidence="1" type="ORF">JCM31826_19860</name>
</gene>
<dbReference type="InterPro" id="IPR012334">
    <property type="entry name" value="Pectin_lyas_fold"/>
</dbReference>
<reference evidence="1 2" key="1">
    <citation type="submission" date="2018-11" db="EMBL/GenBank/DDBJ databases">
        <title>Schleiferia aggregans sp. nov., a moderately thermophilic heterotrophic bacterium isolated from microbial mats at a terrestrial hot spring.</title>
        <authorList>
            <person name="Iino T."/>
            <person name="Ohkuma M."/>
            <person name="Haruta S."/>
        </authorList>
    </citation>
    <scope>NUCLEOTIDE SEQUENCE [LARGE SCALE GENOMIC DNA]</scope>
    <source>
        <strain evidence="1 2">LA</strain>
    </source>
</reference>
<accession>A0A401XNB1</accession>
<dbReference type="EMBL" id="BHZE01000025">
    <property type="protein sequence ID" value="GCD78504.1"/>
    <property type="molecule type" value="Genomic_DNA"/>
</dbReference>
<proteinExistence type="predicted"/>